<dbReference type="PANTHER" id="PTHR30472:SF25">
    <property type="entry name" value="ABC TRANSPORTER PERMEASE PROTEIN MJ0876-RELATED"/>
    <property type="match status" value="1"/>
</dbReference>
<proteinExistence type="inferred from homology"/>
<feature type="transmembrane region" description="Helical" evidence="8">
    <location>
        <begin position="14"/>
        <end position="37"/>
    </location>
</feature>
<feature type="transmembrane region" description="Helical" evidence="8">
    <location>
        <begin position="301"/>
        <end position="320"/>
    </location>
</feature>
<evidence type="ECO:0000256" key="7">
    <source>
        <dbReference type="ARBA" id="ARBA00023136"/>
    </source>
</evidence>
<dbReference type="STRING" id="1293.SH09_02750"/>
<organism evidence="9 10">
    <name type="scientific">Staphylococcus gallinarum</name>
    <dbReference type="NCBI Taxonomy" id="1293"/>
    <lineage>
        <taxon>Bacteria</taxon>
        <taxon>Bacillati</taxon>
        <taxon>Bacillota</taxon>
        <taxon>Bacilli</taxon>
        <taxon>Bacillales</taxon>
        <taxon>Staphylococcaceae</taxon>
        <taxon>Staphylococcus</taxon>
    </lineage>
</organism>
<dbReference type="GO" id="GO:0005886">
    <property type="term" value="C:plasma membrane"/>
    <property type="evidence" value="ECO:0007669"/>
    <property type="project" value="UniProtKB-SubCell"/>
</dbReference>
<evidence type="ECO:0000256" key="5">
    <source>
        <dbReference type="ARBA" id="ARBA00022692"/>
    </source>
</evidence>
<feature type="transmembrane region" description="Helical" evidence="8">
    <location>
        <begin position="187"/>
        <end position="208"/>
    </location>
</feature>
<dbReference type="AlphaFoldDB" id="A0A380FE93"/>
<comment type="similarity">
    <text evidence="2">Belongs to the binding-protein-dependent transport system permease family. FecCD subfamily.</text>
</comment>
<evidence type="ECO:0000256" key="4">
    <source>
        <dbReference type="ARBA" id="ARBA00022475"/>
    </source>
</evidence>
<dbReference type="CDD" id="cd06550">
    <property type="entry name" value="TM_ABC_iron-siderophores_like"/>
    <property type="match status" value="1"/>
</dbReference>
<keyword evidence="6 8" id="KW-1133">Transmembrane helix</keyword>
<keyword evidence="3" id="KW-0813">Transport</keyword>
<evidence type="ECO:0000256" key="6">
    <source>
        <dbReference type="ARBA" id="ARBA00022989"/>
    </source>
</evidence>
<evidence type="ECO:0000256" key="3">
    <source>
        <dbReference type="ARBA" id="ARBA00022448"/>
    </source>
</evidence>
<feature type="transmembrane region" description="Helical" evidence="8">
    <location>
        <begin position="228"/>
        <end position="253"/>
    </location>
</feature>
<feature type="transmembrane region" description="Helical" evidence="8">
    <location>
        <begin position="139"/>
        <end position="161"/>
    </location>
</feature>
<feature type="transmembrane region" description="Helical" evidence="8">
    <location>
        <begin position="274"/>
        <end position="295"/>
    </location>
</feature>
<evidence type="ECO:0000256" key="1">
    <source>
        <dbReference type="ARBA" id="ARBA00004651"/>
    </source>
</evidence>
<gene>
    <name evidence="9" type="ORF">NCTC12195_01219</name>
</gene>
<keyword evidence="7 8" id="KW-0472">Membrane</keyword>
<dbReference type="GO" id="GO:0022857">
    <property type="term" value="F:transmembrane transporter activity"/>
    <property type="evidence" value="ECO:0007669"/>
    <property type="project" value="InterPro"/>
</dbReference>
<dbReference type="EMBL" id="UHDK01000001">
    <property type="protein sequence ID" value="SUM31783.1"/>
    <property type="molecule type" value="Genomic_DNA"/>
</dbReference>
<keyword evidence="5 8" id="KW-0812">Transmembrane</keyword>
<reference evidence="9 10" key="1">
    <citation type="submission" date="2018-06" db="EMBL/GenBank/DDBJ databases">
        <authorList>
            <consortium name="Pathogen Informatics"/>
            <person name="Doyle S."/>
        </authorList>
    </citation>
    <scope>NUCLEOTIDE SEQUENCE [LARGE SCALE GENOMIC DNA]</scope>
    <source>
        <strain evidence="9 10">NCTC12195</strain>
    </source>
</reference>
<keyword evidence="4" id="KW-1003">Cell membrane</keyword>
<dbReference type="Proteomes" id="UP000255277">
    <property type="component" value="Unassembled WGS sequence"/>
</dbReference>
<name>A0A380FE93_STAGA</name>
<feature type="transmembrane region" description="Helical" evidence="8">
    <location>
        <begin position="113"/>
        <end position="133"/>
    </location>
</feature>
<dbReference type="SUPFAM" id="SSF81345">
    <property type="entry name" value="ABC transporter involved in vitamin B12 uptake, BtuC"/>
    <property type="match status" value="1"/>
</dbReference>
<dbReference type="Gene3D" id="1.10.3470.10">
    <property type="entry name" value="ABC transporter involved in vitamin B12 uptake, BtuC"/>
    <property type="match status" value="1"/>
</dbReference>
<accession>A0A380FE93</accession>
<dbReference type="GO" id="GO:0033214">
    <property type="term" value="P:siderophore-iron import into cell"/>
    <property type="evidence" value="ECO:0007669"/>
    <property type="project" value="TreeGrafter"/>
</dbReference>
<evidence type="ECO:0000313" key="9">
    <source>
        <dbReference type="EMBL" id="SUM31783.1"/>
    </source>
</evidence>
<evidence type="ECO:0000256" key="8">
    <source>
        <dbReference type="SAM" id="Phobius"/>
    </source>
</evidence>
<protein>
    <submittedName>
        <fullName evidence="9">Iron ABC transporter permease</fullName>
    </submittedName>
</protein>
<evidence type="ECO:0000256" key="2">
    <source>
        <dbReference type="ARBA" id="ARBA00007935"/>
    </source>
</evidence>
<dbReference type="Pfam" id="PF01032">
    <property type="entry name" value="FecCD"/>
    <property type="match status" value="1"/>
</dbReference>
<comment type="subcellular location">
    <subcellularLocation>
        <location evidence="1">Cell membrane</location>
        <topology evidence="1">Multi-pass membrane protein</topology>
    </subcellularLocation>
</comment>
<evidence type="ECO:0000313" key="10">
    <source>
        <dbReference type="Proteomes" id="UP000255277"/>
    </source>
</evidence>
<dbReference type="InterPro" id="IPR000522">
    <property type="entry name" value="ABC_transptr_permease_BtuC"/>
</dbReference>
<dbReference type="PANTHER" id="PTHR30472">
    <property type="entry name" value="FERRIC ENTEROBACTIN TRANSPORT SYSTEM PERMEASE PROTEIN"/>
    <property type="match status" value="1"/>
</dbReference>
<dbReference type="InterPro" id="IPR037294">
    <property type="entry name" value="ABC_BtuC-like"/>
</dbReference>
<feature type="transmembrane region" description="Helical" evidence="8">
    <location>
        <begin position="86"/>
        <end position="106"/>
    </location>
</feature>
<sequence>MIKQTESVATIMKYYKIVMIWMFMLCLTITLSLLWGLTSINHSLTQTILLEVRIPRMLEAVLAGIGLTIAGHMFQTLLNNPLADSYTLGLASGATLGSGFAVALGMSLIWIPLMSIISSLITLAIVLSLTAVMSRGYPVRTLILSGIMIGALFNALLYLLIEFNPKKLNSIVNYMFGGFASAEYYKVIYIAIVLVIAISILLSMISSIKILQLGELRAQSLGLHVRLVTYSVLILASIVTAVIVAYVGVIGFIGMVIPQLVRRHYKQFNLGQHFMLNMLIGGTVMVIADWLGSIVINPYQIPASIVLALLGIPVLFYIMVTEPRLNE</sequence>